<reference evidence="1 2" key="1">
    <citation type="submission" date="2020-08" db="EMBL/GenBank/DDBJ databases">
        <authorList>
            <person name="Canfield G.S."/>
            <person name="Duerkop B.A."/>
        </authorList>
    </citation>
    <scope>NUCLEOTIDE SEQUENCE [LARGE SCALE GENOMIC DNA]</scope>
</reference>
<organism evidence="1 2">
    <name type="scientific">Enterococcus phage 9184</name>
    <dbReference type="NCBI Taxonomy" id="2763103"/>
    <lineage>
        <taxon>Viruses</taxon>
        <taxon>Duplodnaviria</taxon>
        <taxon>Heunggongvirae</taxon>
        <taxon>Uroviricota</taxon>
        <taxon>Caudoviricetes</taxon>
        <taxon>Thiercelinvirus</taxon>
        <taxon>Thiercelinvirus v9184</taxon>
    </lineage>
</organism>
<evidence type="ECO:0000313" key="2">
    <source>
        <dbReference type="Proteomes" id="UP000593991"/>
    </source>
</evidence>
<keyword evidence="2" id="KW-1185">Reference proteome</keyword>
<name>A0A7L8ZIG2_9CAUD</name>
<sequence>MQAQGIKIINNMQIETSSGTVYWQEEEPTNPKDGDAWFKVINGKATNSYNRENGQWVEVEFASQIIAEELIGKIITAAEINGGVINGTTISGAKFLNEYVNAVSGVNQVTDGTLKIENGILQAGSSYYLTDSAGTKLYKSATTEADIHQGAVNLIQKLYNNAGVQTSQSSASISGGLISLSLSDASGNYNGVLDAKALTNTPWKTLPLDTSMYTVAENNPPMYRIIYNLDGSKTVKFKGQLKLISGNMKEGSEYYPFRKNNAGNATLLPNEIIPDQTEFAFAAGGLASGFKGNNGGRIGMTRTPNMVISPGSGEYAYFGISSLSYDIL</sequence>
<evidence type="ECO:0000313" key="1">
    <source>
        <dbReference type="EMBL" id="QOI68838.1"/>
    </source>
</evidence>
<protein>
    <submittedName>
        <fullName evidence="1">Tail assembly protein</fullName>
    </submittedName>
</protein>
<accession>A0A7L8ZIG2</accession>
<dbReference type="Proteomes" id="UP000593991">
    <property type="component" value="Segment"/>
</dbReference>
<gene>
    <name evidence="1" type="ORF">phi9184_ORF019</name>
</gene>
<proteinExistence type="predicted"/>
<dbReference type="EMBL" id="MT939242">
    <property type="protein sequence ID" value="QOI68838.1"/>
    <property type="molecule type" value="Genomic_DNA"/>
</dbReference>